<feature type="domain" description="PABS" evidence="6">
    <location>
        <begin position="238"/>
        <end position="504"/>
    </location>
</feature>
<evidence type="ECO:0000256" key="2">
    <source>
        <dbReference type="ARBA" id="ARBA00022679"/>
    </source>
</evidence>
<reference evidence="7 8" key="1">
    <citation type="journal article" date="2015" name="Nature">
        <title>rRNA introns, odd ribosomes, and small enigmatic genomes across a large radiation of phyla.</title>
        <authorList>
            <person name="Brown C.T."/>
            <person name="Hug L.A."/>
            <person name="Thomas B.C."/>
            <person name="Sharon I."/>
            <person name="Castelle C.J."/>
            <person name="Singh A."/>
            <person name="Wilkins M.J."/>
            <person name="Williams K.H."/>
            <person name="Banfield J.F."/>
        </authorList>
    </citation>
    <scope>NUCLEOTIDE SEQUENCE [LARGE SCALE GENOMIC DNA]</scope>
</reference>
<dbReference type="SUPFAM" id="SSF53335">
    <property type="entry name" value="S-adenosyl-L-methionine-dependent methyltransferases"/>
    <property type="match status" value="1"/>
</dbReference>
<feature type="transmembrane region" description="Helical" evidence="5">
    <location>
        <begin position="158"/>
        <end position="181"/>
    </location>
</feature>
<evidence type="ECO:0000313" key="7">
    <source>
        <dbReference type="EMBL" id="KKU89324.1"/>
    </source>
</evidence>
<keyword evidence="5" id="KW-0812">Transmembrane</keyword>
<dbReference type="GO" id="GO:0016740">
    <property type="term" value="F:transferase activity"/>
    <property type="evidence" value="ECO:0007669"/>
    <property type="project" value="UniProtKB-UniRule"/>
</dbReference>
<evidence type="ECO:0000313" key="8">
    <source>
        <dbReference type="Proteomes" id="UP000033882"/>
    </source>
</evidence>
<comment type="caution">
    <text evidence="7">The sequence shown here is derived from an EMBL/GenBank/DDBJ whole genome shotgun (WGS) entry which is preliminary data.</text>
</comment>
<proteinExistence type="inferred from homology"/>
<evidence type="ECO:0000259" key="6">
    <source>
        <dbReference type="PROSITE" id="PS51006"/>
    </source>
</evidence>
<feature type="transmembrane region" description="Helical" evidence="5">
    <location>
        <begin position="53"/>
        <end position="74"/>
    </location>
</feature>
<sequence>MFFYTPVVLCYSCLYMHRKQLNIFIITFFAAFCSIIYELLYSQLLSVLLGNTVLRYAMTIGLYLFSLGIGAFLFRLFPRKNLAISFWSIETLLALIGPLGVFFIIWLNSAAFDLGMLRYDRLVVMISHLPILVVGILAGIQIPFLAALAERDDERKNFFVEVLGIDYFGSLAGAVLFGLVFYPELGLIRTVLLVGAINAAISIVFAWAYLRKKTVLIVFGGALILLFLFAILNGRLIDSFFTKIYLLTNIERESALFSTERRTVKVLAHFTTPYQEVAKYRRISGGVPDTCVILGNHTNICKSWADEYHDALVHVPMAFFDATTTMDVLVLGGGSLLPIKNLLHYNNVQIDQVDIDGKFLDYAKSDPFFLALNEGRFESPRLTTYEQDAFAFLRQNKKQYDLVVVSLPGYGSEKLIHLGSQEFFTFLRRSLSERGMFVTWEYGSLESAPWQIPGKSYDRHEHLKVLFKGISEAGFNDYFVYHARNSIYRSQFTGDIFYVFTKREGVRTFDYDRNETVSSAKEYLSGLPWEKLSDLSLEDVRASRVFAPNYAIMTPF</sequence>
<feature type="transmembrane region" description="Helical" evidence="5">
    <location>
        <begin position="86"/>
        <end position="107"/>
    </location>
</feature>
<dbReference type="Gene3D" id="3.40.50.150">
    <property type="entry name" value="Vaccinia Virus protein VP39"/>
    <property type="match status" value="1"/>
</dbReference>
<dbReference type="EMBL" id="LCPB01000016">
    <property type="protein sequence ID" value="KKU89324.1"/>
    <property type="molecule type" value="Genomic_DNA"/>
</dbReference>
<evidence type="ECO:0000256" key="4">
    <source>
        <dbReference type="PROSITE-ProRule" id="PRU00354"/>
    </source>
</evidence>
<feature type="transmembrane region" description="Helical" evidence="5">
    <location>
        <begin position="187"/>
        <end position="208"/>
    </location>
</feature>
<comment type="caution">
    <text evidence="4">Lacks conserved residue(s) required for the propagation of feature annotation.</text>
</comment>
<dbReference type="Proteomes" id="UP000033882">
    <property type="component" value="Unassembled WGS sequence"/>
</dbReference>
<dbReference type="Pfam" id="PF01564">
    <property type="entry name" value="Spermine_synth"/>
    <property type="match status" value="1"/>
</dbReference>
<comment type="similarity">
    <text evidence="1">Belongs to the spermidine/spermine synthase family.</text>
</comment>
<feature type="transmembrane region" description="Helical" evidence="5">
    <location>
        <begin position="215"/>
        <end position="232"/>
    </location>
</feature>
<gene>
    <name evidence="7" type="ORF">UY19_C0016G0010</name>
</gene>
<keyword evidence="5" id="KW-0472">Membrane</keyword>
<keyword evidence="3 4" id="KW-0620">Polyamine biosynthesis</keyword>
<dbReference type="PROSITE" id="PS51006">
    <property type="entry name" value="PABS_2"/>
    <property type="match status" value="1"/>
</dbReference>
<accession>A0A0G1U5J7</accession>
<feature type="transmembrane region" description="Helical" evidence="5">
    <location>
        <begin position="127"/>
        <end position="146"/>
    </location>
</feature>
<organism evidence="7 8">
    <name type="scientific">Candidatus Wolfebacteria bacterium GW2011_GWA2_47_9b</name>
    <dbReference type="NCBI Taxonomy" id="1619005"/>
    <lineage>
        <taxon>Bacteria</taxon>
        <taxon>Candidatus Wolfeibacteriota</taxon>
    </lineage>
</organism>
<evidence type="ECO:0000256" key="1">
    <source>
        <dbReference type="ARBA" id="ARBA00007867"/>
    </source>
</evidence>
<evidence type="ECO:0000256" key="3">
    <source>
        <dbReference type="ARBA" id="ARBA00023115"/>
    </source>
</evidence>
<dbReference type="CDD" id="cd02440">
    <property type="entry name" value="AdoMet_MTases"/>
    <property type="match status" value="1"/>
</dbReference>
<dbReference type="PANTHER" id="PTHR43317:SF1">
    <property type="entry name" value="THERMOSPERMINE SYNTHASE ACAULIS5"/>
    <property type="match status" value="1"/>
</dbReference>
<name>A0A0G1U5J7_9BACT</name>
<keyword evidence="5" id="KW-1133">Transmembrane helix</keyword>
<feature type="transmembrane region" description="Helical" evidence="5">
    <location>
        <begin position="21"/>
        <end position="41"/>
    </location>
</feature>
<dbReference type="AlphaFoldDB" id="A0A0G1U5J7"/>
<dbReference type="PANTHER" id="PTHR43317">
    <property type="entry name" value="THERMOSPERMINE SYNTHASE ACAULIS5"/>
    <property type="match status" value="1"/>
</dbReference>
<protein>
    <submittedName>
        <fullName evidence="7">Spermine synthase</fullName>
    </submittedName>
</protein>
<evidence type="ECO:0000256" key="5">
    <source>
        <dbReference type="SAM" id="Phobius"/>
    </source>
</evidence>
<keyword evidence="2 4" id="KW-0808">Transferase</keyword>
<dbReference type="GO" id="GO:0006596">
    <property type="term" value="P:polyamine biosynthetic process"/>
    <property type="evidence" value="ECO:0007669"/>
    <property type="project" value="UniProtKB-UniRule"/>
</dbReference>
<dbReference type="InterPro" id="IPR030374">
    <property type="entry name" value="PABS"/>
</dbReference>
<dbReference type="InterPro" id="IPR029063">
    <property type="entry name" value="SAM-dependent_MTases_sf"/>
</dbReference>